<evidence type="ECO:0000313" key="2">
    <source>
        <dbReference type="EMBL" id="HGL17738.1"/>
    </source>
</evidence>
<dbReference type="AlphaFoldDB" id="A0A7V3ZY01"/>
<keyword evidence="1" id="KW-0812">Transmembrane</keyword>
<feature type="transmembrane region" description="Helical" evidence="1">
    <location>
        <begin position="66"/>
        <end position="91"/>
    </location>
</feature>
<evidence type="ECO:0000256" key="1">
    <source>
        <dbReference type="SAM" id="Phobius"/>
    </source>
</evidence>
<name>A0A7V3ZY01_UNCW3</name>
<gene>
    <name evidence="2" type="ORF">ENU66_05390</name>
</gene>
<dbReference type="InterPro" id="IPR007462">
    <property type="entry name" value="COV1-like"/>
</dbReference>
<keyword evidence="1" id="KW-0472">Membrane</keyword>
<dbReference type="EMBL" id="DTDJ01000035">
    <property type="protein sequence ID" value="HGL17738.1"/>
    <property type="molecule type" value="Genomic_DNA"/>
</dbReference>
<dbReference type="PANTHER" id="PTHR31876:SF26">
    <property type="entry name" value="PROTEIN LIKE COV 2"/>
    <property type="match status" value="1"/>
</dbReference>
<feature type="transmembrane region" description="Helical" evidence="1">
    <location>
        <begin position="21"/>
        <end position="46"/>
    </location>
</feature>
<comment type="caution">
    <text evidence="2">The sequence shown here is derived from an EMBL/GenBank/DDBJ whole genome shotgun (WGS) entry which is preliminary data.</text>
</comment>
<reference evidence="2" key="1">
    <citation type="journal article" date="2020" name="mSystems">
        <title>Genome- and Community-Level Interaction Insights into Carbon Utilization and Element Cycling Functions of Hydrothermarchaeota in Hydrothermal Sediment.</title>
        <authorList>
            <person name="Zhou Z."/>
            <person name="Liu Y."/>
            <person name="Xu W."/>
            <person name="Pan J."/>
            <person name="Luo Z.H."/>
            <person name="Li M."/>
        </authorList>
    </citation>
    <scope>NUCLEOTIDE SEQUENCE [LARGE SCALE GENOMIC DNA]</scope>
    <source>
        <strain evidence="2">SpSt-69</strain>
    </source>
</reference>
<protein>
    <submittedName>
        <fullName evidence="2">DUF502 domain-containing protein</fullName>
    </submittedName>
</protein>
<dbReference type="PANTHER" id="PTHR31876">
    <property type="entry name" value="COV-LIKE PROTEIN 1"/>
    <property type="match status" value="1"/>
</dbReference>
<keyword evidence="1" id="KW-1133">Transmembrane helix</keyword>
<accession>A0A7V3ZY01</accession>
<organism evidence="2">
    <name type="scientific">candidate division WOR-3 bacterium</name>
    <dbReference type="NCBI Taxonomy" id="2052148"/>
    <lineage>
        <taxon>Bacteria</taxon>
        <taxon>Bacteria division WOR-3</taxon>
    </lineage>
</organism>
<proteinExistence type="predicted"/>
<sequence>MPHRFLGRIKDSFKKENIRGDFIAGLIVLGPLVLTLYILSLLISVFGNFFANLILLLPFIQEIPAFLRTLIGLIIGMVLIYLTGLSVRLFFGFELEYFINSVMSKIPVVNTIYNATRELVKFISSSQERKIAAGKVVLFAISDNGPFLMGFVTREEPLEKEGKKFYTVFSPTTPNPTTGFYLLVEEEKICFLDMDFNDAFKIIMTSGIGLDKEGGEKLKNGLALLSKKINKKD</sequence>
<dbReference type="Pfam" id="PF04367">
    <property type="entry name" value="DUF502"/>
    <property type="match status" value="1"/>
</dbReference>